<evidence type="ECO:0000256" key="1">
    <source>
        <dbReference type="ARBA" id="ARBA00004141"/>
    </source>
</evidence>
<dbReference type="KEGG" id="oyw:OdinLCB4_003005"/>
<dbReference type="InterPro" id="IPR000515">
    <property type="entry name" value="MetI-like"/>
</dbReference>
<keyword evidence="2 5" id="KW-0812">Transmembrane</keyword>
<evidence type="ECO:0000313" key="8">
    <source>
        <dbReference type="Proteomes" id="UP000186851"/>
    </source>
</evidence>
<name>A0AAF0D390_ODILC</name>
<evidence type="ECO:0000313" key="7">
    <source>
        <dbReference type="EMBL" id="WEU40897.1"/>
    </source>
</evidence>
<dbReference type="CDD" id="cd06261">
    <property type="entry name" value="TM_PBP2"/>
    <property type="match status" value="1"/>
</dbReference>
<keyword evidence="3 5" id="KW-1133">Transmembrane helix</keyword>
<dbReference type="InterPro" id="IPR035906">
    <property type="entry name" value="MetI-like_sf"/>
</dbReference>
<dbReference type="PROSITE" id="PS50928">
    <property type="entry name" value="ABC_TM1"/>
    <property type="match status" value="1"/>
</dbReference>
<comment type="similarity">
    <text evidence="5">Belongs to the binding-protein-dependent transport system permease family.</text>
</comment>
<proteinExistence type="inferred from homology"/>
<feature type="transmembrane region" description="Helical" evidence="5">
    <location>
        <begin position="33"/>
        <end position="54"/>
    </location>
</feature>
<dbReference type="SUPFAM" id="SSF161098">
    <property type="entry name" value="MetI-like"/>
    <property type="match status" value="1"/>
</dbReference>
<dbReference type="Pfam" id="PF00528">
    <property type="entry name" value="BPD_transp_1"/>
    <property type="match status" value="1"/>
</dbReference>
<dbReference type="AlphaFoldDB" id="A0AAF0D390"/>
<dbReference type="InterPro" id="IPR049783">
    <property type="entry name" value="ABC_perm_TupB-like"/>
</dbReference>
<dbReference type="NCBIfam" id="NF038017">
    <property type="entry name" value="ABC_perm1"/>
    <property type="match status" value="1"/>
</dbReference>
<organism evidence="7 8">
    <name type="scientific">Odinarchaeota yellowstonii (strain LCB_4)</name>
    <dbReference type="NCBI Taxonomy" id="1841599"/>
    <lineage>
        <taxon>Archaea</taxon>
        <taxon>Promethearchaeati</taxon>
        <taxon>Candidatus Odinarchaeota</taxon>
        <taxon>Candidatus Odinarchaeia</taxon>
        <taxon>Candidatus Odinarchaeales</taxon>
        <taxon>Candidatus Odinarchaeaceae</taxon>
        <taxon>Candidatus Odinarchaeum</taxon>
    </lineage>
</organism>
<evidence type="ECO:0000256" key="4">
    <source>
        <dbReference type="ARBA" id="ARBA00023136"/>
    </source>
</evidence>
<dbReference type="PANTHER" id="PTHR43632">
    <property type="entry name" value="PERMEASE COMPONENT OF TUNGSTATE ABC TRANSPORTER"/>
    <property type="match status" value="1"/>
</dbReference>
<reference evidence="7" key="2">
    <citation type="journal article" date="2022" name="Nat. Microbiol.">
        <title>A closed Candidatus Odinarchaeum chromosome exposes Asgard archaeal viruses.</title>
        <authorList>
            <person name="Tamarit D."/>
            <person name="Caceres E.F."/>
            <person name="Krupovic M."/>
            <person name="Nijland R."/>
            <person name="Eme L."/>
            <person name="Robinson N.P."/>
            <person name="Ettema T.J.G."/>
        </authorList>
    </citation>
    <scope>NUCLEOTIDE SEQUENCE</scope>
    <source>
        <strain evidence="7">LCB_4</strain>
    </source>
</reference>
<evidence type="ECO:0000256" key="2">
    <source>
        <dbReference type="ARBA" id="ARBA00022692"/>
    </source>
</evidence>
<feature type="domain" description="ABC transmembrane type-1" evidence="6">
    <location>
        <begin position="27"/>
        <end position="223"/>
    </location>
</feature>
<dbReference type="Gene3D" id="1.10.3720.10">
    <property type="entry name" value="MetI-like"/>
    <property type="match status" value="1"/>
</dbReference>
<feature type="transmembrane region" description="Helical" evidence="5">
    <location>
        <begin position="157"/>
        <end position="182"/>
    </location>
</feature>
<dbReference type="GO" id="GO:0055085">
    <property type="term" value="P:transmembrane transport"/>
    <property type="evidence" value="ECO:0007669"/>
    <property type="project" value="InterPro"/>
</dbReference>
<dbReference type="EMBL" id="CP091871">
    <property type="protein sequence ID" value="WEU40897.1"/>
    <property type="molecule type" value="Genomic_DNA"/>
</dbReference>
<protein>
    <submittedName>
        <fullName evidence="7">ABC transporter permease</fullName>
    </submittedName>
</protein>
<feature type="transmembrane region" description="Helical" evidence="5">
    <location>
        <begin position="106"/>
        <end position="127"/>
    </location>
</feature>
<comment type="subcellular location">
    <subcellularLocation>
        <location evidence="5">Cell membrane</location>
        <topology evidence="5">Multi-pass membrane protein</topology>
    </subcellularLocation>
    <subcellularLocation>
        <location evidence="1">Membrane</location>
        <topology evidence="1">Multi-pass membrane protein</topology>
    </subcellularLocation>
</comment>
<reference evidence="7" key="1">
    <citation type="journal article" date="2017" name="Nature">
        <title>Asgard archaea illuminate the origin of eukaryotic cellular complexity.</title>
        <authorList>
            <person name="Zaremba-Niedzwiedzka K."/>
            <person name="Caceres E.F."/>
            <person name="Saw J.H."/>
            <person name="Backstrom D."/>
            <person name="Juzokaite L."/>
            <person name="Vancaester E."/>
            <person name="Seitz K.W."/>
            <person name="Anantharaman K."/>
            <person name="Starnawski P."/>
            <person name="Kjeldsen K.U."/>
            <person name="Scott M.B."/>
            <person name="Nunoura T."/>
            <person name="Banfield J.F."/>
            <person name="Schramm A."/>
            <person name="Baker B.J."/>
            <person name="Spang A."/>
            <person name="Ettema T.J.G."/>
        </authorList>
    </citation>
    <scope>NUCLEOTIDE SEQUENCE</scope>
    <source>
        <strain evidence="7">LCB_4</strain>
    </source>
</reference>
<accession>A0AAF0D390</accession>
<feature type="transmembrane region" description="Helical" evidence="5">
    <location>
        <begin position="202"/>
        <end position="224"/>
    </location>
</feature>
<keyword evidence="5" id="KW-0813">Transport</keyword>
<feature type="transmembrane region" description="Helical" evidence="5">
    <location>
        <begin position="66"/>
        <end position="86"/>
    </location>
</feature>
<gene>
    <name evidence="7" type="ORF">OdinLCB4_003005</name>
</gene>
<keyword evidence="4 5" id="KW-0472">Membrane</keyword>
<dbReference type="Proteomes" id="UP000186851">
    <property type="component" value="Chromosome"/>
</dbReference>
<dbReference type="PANTHER" id="PTHR43632:SF1">
    <property type="entry name" value="PERMEASE COMPONENT OF TUNGSTATE ABC TRANSPORTER"/>
    <property type="match status" value="1"/>
</dbReference>
<evidence type="ECO:0000256" key="3">
    <source>
        <dbReference type="ARBA" id="ARBA00022989"/>
    </source>
</evidence>
<evidence type="ECO:0000259" key="6">
    <source>
        <dbReference type="PROSITE" id="PS50928"/>
    </source>
</evidence>
<dbReference type="GO" id="GO:0005886">
    <property type="term" value="C:plasma membrane"/>
    <property type="evidence" value="ECO:0007669"/>
    <property type="project" value="UniProtKB-SubCell"/>
</dbReference>
<sequence length="247" mass="25765">MSNPIIDGIINALILIFTGDPETWQVIFLSLRVSGLAVAFATMLGVPIGVIVGLRNFFGKNLVISLINTLMGLPPVVVGLIIFLLISRSGPLGALGLLYTPTAIMIGQIIIATPIIAGVTLAGVSAIDISVIETAKSLGATGTQTWGLVVREARVNILSGVAVGFGQSISEVGASMILGGNIEGFTRVMTTDIVLQTSQGNYGQAIALGLILIIIAFIINSLVLTRLQLKSKKLAGRKIMSTSIPPY</sequence>
<evidence type="ECO:0000256" key="5">
    <source>
        <dbReference type="RuleBase" id="RU363032"/>
    </source>
</evidence>